<organism evidence="1 2">
    <name type="scientific">Fusarium keratoplasticum</name>
    <dbReference type="NCBI Taxonomy" id="1328300"/>
    <lineage>
        <taxon>Eukaryota</taxon>
        <taxon>Fungi</taxon>
        <taxon>Dikarya</taxon>
        <taxon>Ascomycota</taxon>
        <taxon>Pezizomycotina</taxon>
        <taxon>Sordariomycetes</taxon>
        <taxon>Hypocreomycetidae</taxon>
        <taxon>Hypocreales</taxon>
        <taxon>Nectriaceae</taxon>
        <taxon>Fusarium</taxon>
        <taxon>Fusarium solani species complex</taxon>
    </lineage>
</organism>
<accession>A0ACC0R617</accession>
<evidence type="ECO:0000313" key="1">
    <source>
        <dbReference type="EMBL" id="KAI8675017.1"/>
    </source>
</evidence>
<dbReference type="Proteomes" id="UP001065298">
    <property type="component" value="Chromosome 3"/>
</dbReference>
<sequence length="362" mass="37559">MYATRLFQLLLVALSVVCVAQATWIDMDKVHQNERRLVRRASPTQAAEPSSAVEETKPSDTKEEDPASASPTEDNKQTSAAETAKPSEPTNDSKPSATEADPAPETSAEPDPETSAAAEPTNKATSKTAEKTSAKPAETTASSPADDSEPTASPSASEDNNSQSTQQEAPATTSSSNSSGNKDEDDTSSSDSNDDGPSKTAEEKNTRTTAQPVTSTFIDVVTRTNSDGNLETMTTTSVTTSTPGLSSDGSDSSSGMSPKTRNTVIGVVVGIGGAIVVGALAVVAWRIWGRKKHNDEADGLMDFNETNNSSGHGVNSTNGAYHAVEKTEPGSIGSAGGPGRSPFQATLDNYHQPTQVNASSNF</sequence>
<gene>
    <name evidence="1" type="ORF">NCS57_00401200</name>
</gene>
<proteinExistence type="predicted"/>
<reference evidence="1" key="1">
    <citation type="submission" date="2022-06" db="EMBL/GenBank/DDBJ databases">
        <title>Fusarium solani species complex genomes reveal bases of compartmentalisation and animal pathogenesis.</title>
        <authorList>
            <person name="Tsai I.J."/>
        </authorList>
    </citation>
    <scope>NUCLEOTIDE SEQUENCE</scope>
    <source>
        <strain evidence="1">Fu6.1</strain>
    </source>
</reference>
<dbReference type="EMBL" id="CM046505">
    <property type="protein sequence ID" value="KAI8675017.1"/>
    <property type="molecule type" value="Genomic_DNA"/>
</dbReference>
<protein>
    <submittedName>
        <fullName evidence="1">Mid2 domain-containing protein</fullName>
    </submittedName>
</protein>
<evidence type="ECO:0000313" key="2">
    <source>
        <dbReference type="Proteomes" id="UP001065298"/>
    </source>
</evidence>
<keyword evidence="2" id="KW-1185">Reference proteome</keyword>
<comment type="caution">
    <text evidence="1">The sequence shown here is derived from an EMBL/GenBank/DDBJ whole genome shotgun (WGS) entry which is preliminary data.</text>
</comment>
<name>A0ACC0R617_9HYPO</name>